<name>A0A561SLK0_9PSEU</name>
<feature type="active site" description="Nucleophile" evidence="1">
    <location>
        <position position="138"/>
    </location>
</feature>
<protein>
    <submittedName>
        <fullName evidence="3">Homoserine O-acetyltransferase</fullName>
    </submittedName>
</protein>
<dbReference type="RefSeq" id="WP_147254892.1">
    <property type="nucleotide sequence ID" value="NZ_VIWU01000001.1"/>
</dbReference>
<gene>
    <name evidence="3" type="ORF">FHX44_111624</name>
</gene>
<proteinExistence type="predicted"/>
<comment type="caution">
    <text evidence="3">The sequence shown here is derived from an EMBL/GenBank/DDBJ whole genome shotgun (WGS) entry which is preliminary data.</text>
</comment>
<dbReference type="Proteomes" id="UP000321261">
    <property type="component" value="Unassembled WGS sequence"/>
</dbReference>
<dbReference type="InterPro" id="IPR000073">
    <property type="entry name" value="AB_hydrolase_1"/>
</dbReference>
<accession>A0A561SLK0</accession>
<dbReference type="Pfam" id="PF00561">
    <property type="entry name" value="Abhydrolase_1"/>
    <property type="match status" value="1"/>
</dbReference>
<organism evidence="3 4">
    <name type="scientific">Pseudonocardia hierapolitana</name>
    <dbReference type="NCBI Taxonomy" id="1128676"/>
    <lineage>
        <taxon>Bacteria</taxon>
        <taxon>Bacillati</taxon>
        <taxon>Actinomycetota</taxon>
        <taxon>Actinomycetes</taxon>
        <taxon>Pseudonocardiales</taxon>
        <taxon>Pseudonocardiaceae</taxon>
        <taxon>Pseudonocardia</taxon>
    </lineage>
</organism>
<dbReference type="EMBL" id="VIWU01000001">
    <property type="protein sequence ID" value="TWF75739.1"/>
    <property type="molecule type" value="Genomic_DNA"/>
</dbReference>
<dbReference type="Gene3D" id="3.40.50.1820">
    <property type="entry name" value="alpha/beta hydrolase"/>
    <property type="match status" value="1"/>
</dbReference>
<dbReference type="SUPFAM" id="SSF53474">
    <property type="entry name" value="alpha/beta-Hydrolases"/>
    <property type="match status" value="1"/>
</dbReference>
<dbReference type="OrthoDB" id="9800754at2"/>
<reference evidence="3 4" key="1">
    <citation type="submission" date="2019-06" db="EMBL/GenBank/DDBJ databases">
        <title>Sequencing the genomes of 1000 actinobacteria strains.</title>
        <authorList>
            <person name="Klenk H.-P."/>
        </authorList>
    </citation>
    <scope>NUCLEOTIDE SEQUENCE [LARGE SCALE GENOMIC DNA]</scope>
    <source>
        <strain evidence="3 4">DSM 45671</strain>
    </source>
</reference>
<dbReference type="PIRSF" id="PIRSF000443">
    <property type="entry name" value="Homoser_Ac_trans"/>
    <property type="match status" value="1"/>
</dbReference>
<dbReference type="PANTHER" id="PTHR32268">
    <property type="entry name" value="HOMOSERINE O-ACETYLTRANSFERASE"/>
    <property type="match status" value="1"/>
</dbReference>
<evidence type="ECO:0000313" key="4">
    <source>
        <dbReference type="Proteomes" id="UP000321261"/>
    </source>
</evidence>
<keyword evidence="3" id="KW-0808">Transferase</keyword>
<feature type="active site" evidence="1">
    <location>
        <position position="321"/>
    </location>
</feature>
<dbReference type="InterPro" id="IPR029058">
    <property type="entry name" value="AB_hydrolase_fold"/>
</dbReference>
<feature type="domain" description="AB hydrolase-1" evidence="2">
    <location>
        <begin position="50"/>
        <end position="324"/>
    </location>
</feature>
<dbReference type="PANTHER" id="PTHR32268:SF15">
    <property type="entry name" value="HOMOSERINE ACETYLTRANSFERASE FAMILY PROTEIN (AFU_ORTHOLOGUE AFUA_1G15350)"/>
    <property type="match status" value="1"/>
</dbReference>
<dbReference type="GO" id="GO:0016747">
    <property type="term" value="F:acyltransferase activity, transferring groups other than amino-acyl groups"/>
    <property type="evidence" value="ECO:0007669"/>
    <property type="project" value="InterPro"/>
</dbReference>
<evidence type="ECO:0000259" key="2">
    <source>
        <dbReference type="Pfam" id="PF00561"/>
    </source>
</evidence>
<evidence type="ECO:0000313" key="3">
    <source>
        <dbReference type="EMBL" id="TWF75739.1"/>
    </source>
</evidence>
<dbReference type="NCBIfam" id="NF005757">
    <property type="entry name" value="PRK07581.1"/>
    <property type="match status" value="1"/>
</dbReference>
<feature type="active site" evidence="1">
    <location>
        <position position="292"/>
    </location>
</feature>
<dbReference type="InterPro" id="IPR008220">
    <property type="entry name" value="HAT_MetX-like"/>
</dbReference>
<keyword evidence="4" id="KW-1185">Reference proteome</keyword>
<sequence length="348" mass="39652">MGDYYSEERHGPHEYFELGDFELESGITLPGARIGYKTHGKLNRAKDNAILFPHMWSGTPKAMEIFIGRNRPLDPDRYFIVLPGQFANGFSSSPSNTPPPFNGGAFPNVSIGDDVRAQHRLVTEEYGIERLELVLGWSMGAEQTYEWAVRYPNMVKRALPFAGTAKTTPHDYIFVRSHEDSLKSDPAWNGGFYRDQSEVHVGLRRHAQIWSVMGLCPEFYSAEAWRGAGFTSLEDFLRRFWEGYFAPMDPNNLIWMGWKWRHGDVSRHTGGDLAAALSRITARTYVVPFSRDMFFPPADCEAEQKLIPNSEFRVVDSLWAHFAMFCMTDSDREQIDACIADLLKDEVA</sequence>
<evidence type="ECO:0000256" key="1">
    <source>
        <dbReference type="PIRSR" id="PIRSR000443-1"/>
    </source>
</evidence>
<dbReference type="AlphaFoldDB" id="A0A561SLK0"/>